<dbReference type="SMART" id="SM00388">
    <property type="entry name" value="HisKA"/>
    <property type="match status" value="1"/>
</dbReference>
<evidence type="ECO:0000256" key="2">
    <source>
        <dbReference type="ARBA" id="ARBA00012438"/>
    </source>
</evidence>
<keyword evidence="3 4" id="KW-0597">Phosphoprotein</keyword>
<keyword evidence="7" id="KW-0418">Kinase</keyword>
<dbReference type="Gene3D" id="3.40.50.2300">
    <property type="match status" value="1"/>
</dbReference>
<dbReference type="SMART" id="SM00448">
    <property type="entry name" value="REC"/>
    <property type="match status" value="1"/>
</dbReference>
<dbReference type="InterPro" id="IPR011006">
    <property type="entry name" value="CheY-like_superfamily"/>
</dbReference>
<gene>
    <name evidence="7" type="ORF">DJ021_10235</name>
</gene>
<dbReference type="GO" id="GO:0000155">
    <property type="term" value="F:phosphorelay sensor kinase activity"/>
    <property type="evidence" value="ECO:0007669"/>
    <property type="project" value="InterPro"/>
</dbReference>
<accession>A0A328B2V6</accession>
<evidence type="ECO:0000259" key="6">
    <source>
        <dbReference type="PROSITE" id="PS50110"/>
    </source>
</evidence>
<dbReference type="InterPro" id="IPR036890">
    <property type="entry name" value="HATPase_C_sf"/>
</dbReference>
<sequence length="404" mass="43797">MRVAEEVAERAKAEDALRQAQKLEAIGQLTGGVAHDFNNLLTVIMGGLETISRQLETLPDLPALARVRRSRDMAFQASQRAATLTARLLAFSRRQALDPKPIDANRLTTGLADILQRTLGEQVRLETVATPGLWMTLADPAELESALVNLAVNARDAMLDGGRLTIETSNVYLDEAYVAAVPEPVPVGQYVMIAVTDTGCGMAPETLAQVFEPFFTTKPAGKGTGLGLSQVYGFVRQSGGYVRVYSEVGEGTTVKIYLPRLLADRPEAAAEPGPAEAVDGGHETILVVEDHEDLRAYSTAVLRDLGYHVLEAQNGRAALEALQMSRHVDLLFTDVVLPDGMDGRRLADEARKQRPGLKVLYTTGYTRNAIVHNGRLDPGVQLVSKPFTYQGLASKVRRILDDAV</sequence>
<keyword evidence="7" id="KW-0808">Transferase</keyword>
<organism evidence="7 8">
    <name type="scientific">Phenylobacterium hankyongense</name>
    <dbReference type="NCBI Taxonomy" id="1813876"/>
    <lineage>
        <taxon>Bacteria</taxon>
        <taxon>Pseudomonadati</taxon>
        <taxon>Pseudomonadota</taxon>
        <taxon>Alphaproteobacteria</taxon>
        <taxon>Caulobacterales</taxon>
        <taxon>Caulobacteraceae</taxon>
        <taxon>Phenylobacterium</taxon>
    </lineage>
</organism>
<dbReference type="PROSITE" id="PS50109">
    <property type="entry name" value="HIS_KIN"/>
    <property type="match status" value="1"/>
</dbReference>
<evidence type="ECO:0000313" key="8">
    <source>
        <dbReference type="Proteomes" id="UP000249842"/>
    </source>
</evidence>
<dbReference type="Pfam" id="PF00072">
    <property type="entry name" value="Response_reg"/>
    <property type="match status" value="1"/>
</dbReference>
<dbReference type="InterPro" id="IPR036097">
    <property type="entry name" value="HisK_dim/P_sf"/>
</dbReference>
<evidence type="ECO:0000256" key="1">
    <source>
        <dbReference type="ARBA" id="ARBA00000085"/>
    </source>
</evidence>
<dbReference type="Pfam" id="PF00512">
    <property type="entry name" value="HisKA"/>
    <property type="match status" value="1"/>
</dbReference>
<reference evidence="8" key="1">
    <citation type="submission" date="2018-05" db="EMBL/GenBank/DDBJ databases">
        <authorList>
            <person name="Li X."/>
        </authorList>
    </citation>
    <scope>NUCLEOTIDE SEQUENCE [LARGE SCALE GENOMIC DNA]</scope>
    <source>
        <strain evidence="8">HKS-05</strain>
    </source>
</reference>
<dbReference type="SMART" id="SM00387">
    <property type="entry name" value="HATPase_c"/>
    <property type="match status" value="1"/>
</dbReference>
<dbReference type="SUPFAM" id="SSF55874">
    <property type="entry name" value="ATPase domain of HSP90 chaperone/DNA topoisomerase II/histidine kinase"/>
    <property type="match status" value="1"/>
</dbReference>
<comment type="catalytic activity">
    <reaction evidence="1">
        <text>ATP + protein L-histidine = ADP + protein N-phospho-L-histidine.</text>
        <dbReference type="EC" id="2.7.13.3"/>
    </reaction>
</comment>
<evidence type="ECO:0000313" key="7">
    <source>
        <dbReference type="EMBL" id="RAK61772.1"/>
    </source>
</evidence>
<feature type="modified residue" description="4-aspartylphosphate" evidence="4">
    <location>
        <position position="334"/>
    </location>
</feature>
<feature type="domain" description="Response regulatory" evidence="6">
    <location>
        <begin position="284"/>
        <end position="400"/>
    </location>
</feature>
<dbReference type="InterPro" id="IPR003594">
    <property type="entry name" value="HATPase_dom"/>
</dbReference>
<evidence type="ECO:0000256" key="4">
    <source>
        <dbReference type="PROSITE-ProRule" id="PRU00169"/>
    </source>
</evidence>
<evidence type="ECO:0000256" key="3">
    <source>
        <dbReference type="ARBA" id="ARBA00022553"/>
    </source>
</evidence>
<dbReference type="PROSITE" id="PS50110">
    <property type="entry name" value="RESPONSE_REGULATORY"/>
    <property type="match status" value="1"/>
</dbReference>
<dbReference type="SUPFAM" id="SSF47384">
    <property type="entry name" value="Homodimeric domain of signal transducing histidine kinase"/>
    <property type="match status" value="1"/>
</dbReference>
<feature type="domain" description="Histidine kinase" evidence="5">
    <location>
        <begin position="32"/>
        <end position="262"/>
    </location>
</feature>
<protein>
    <recommendedName>
        <fullName evidence="2">histidine kinase</fullName>
        <ecNumber evidence="2">2.7.13.3</ecNumber>
    </recommendedName>
</protein>
<dbReference type="Proteomes" id="UP000249842">
    <property type="component" value="Unassembled WGS sequence"/>
</dbReference>
<dbReference type="Pfam" id="PF02518">
    <property type="entry name" value="HATPase_c"/>
    <property type="match status" value="1"/>
</dbReference>
<dbReference type="InterPro" id="IPR004358">
    <property type="entry name" value="Sig_transdc_His_kin-like_C"/>
</dbReference>
<dbReference type="EMBL" id="QFYP01000001">
    <property type="protein sequence ID" value="RAK61772.1"/>
    <property type="molecule type" value="Genomic_DNA"/>
</dbReference>
<dbReference type="InterPro" id="IPR003661">
    <property type="entry name" value="HisK_dim/P_dom"/>
</dbReference>
<evidence type="ECO:0000259" key="5">
    <source>
        <dbReference type="PROSITE" id="PS50109"/>
    </source>
</evidence>
<dbReference type="AlphaFoldDB" id="A0A328B2V6"/>
<dbReference type="CDD" id="cd18161">
    <property type="entry name" value="REC_hyHK_blue-like"/>
    <property type="match status" value="1"/>
</dbReference>
<dbReference type="InterPro" id="IPR005467">
    <property type="entry name" value="His_kinase_dom"/>
</dbReference>
<keyword evidence="8" id="KW-1185">Reference proteome</keyword>
<name>A0A328B2V6_9CAUL</name>
<dbReference type="PANTHER" id="PTHR43065:SF49">
    <property type="entry name" value="HISTIDINE KINASE"/>
    <property type="match status" value="1"/>
</dbReference>
<dbReference type="CDD" id="cd00082">
    <property type="entry name" value="HisKA"/>
    <property type="match status" value="1"/>
</dbReference>
<comment type="caution">
    <text evidence="7">The sequence shown here is derived from an EMBL/GenBank/DDBJ whole genome shotgun (WGS) entry which is preliminary data.</text>
</comment>
<dbReference type="Gene3D" id="3.30.565.10">
    <property type="entry name" value="Histidine kinase-like ATPase, C-terminal domain"/>
    <property type="match status" value="1"/>
</dbReference>
<dbReference type="SUPFAM" id="SSF52172">
    <property type="entry name" value="CheY-like"/>
    <property type="match status" value="1"/>
</dbReference>
<dbReference type="PRINTS" id="PR00344">
    <property type="entry name" value="BCTRLSENSOR"/>
</dbReference>
<dbReference type="EC" id="2.7.13.3" evidence="2"/>
<dbReference type="InterPro" id="IPR001789">
    <property type="entry name" value="Sig_transdc_resp-reg_receiver"/>
</dbReference>
<dbReference type="PANTHER" id="PTHR43065">
    <property type="entry name" value="SENSOR HISTIDINE KINASE"/>
    <property type="match status" value="1"/>
</dbReference>
<proteinExistence type="predicted"/>
<dbReference type="Gene3D" id="1.10.287.130">
    <property type="match status" value="1"/>
</dbReference>